<keyword evidence="6" id="KW-1185">Reference proteome</keyword>
<sequence>MTGRLVFTDLDGTLLDHHSYSFAPALPALEQLAQLGVPVIPTTSKTRAEIESIRMALGNEHPFIVENGAAVFIPVGYFSSQPLGTVERDGYWIHERSLSRSHWLEHLAVLSHQYPGQFESFSSAGVDGIVAMTGLSSEAARLANHREYSEPVRWLGSDDNKAEFVARLRQKGANPLQGGRFLSVAGDCDKGRALVWLRQAFAEAWQIEQVADLAAGDSGNDVAMLEAAQTALVIRSPVNDFPELKRTGDVIYSDAFGPAGWAKGVEHWLASTHSAS</sequence>
<organism evidence="5 6">
    <name type="scientific">Halioglobus maricola</name>
    <dbReference type="NCBI Taxonomy" id="2601894"/>
    <lineage>
        <taxon>Bacteria</taxon>
        <taxon>Pseudomonadati</taxon>
        <taxon>Pseudomonadota</taxon>
        <taxon>Gammaproteobacteria</taxon>
        <taxon>Cellvibrionales</taxon>
        <taxon>Halieaceae</taxon>
        <taxon>Halioglobus</taxon>
    </lineage>
</organism>
<evidence type="ECO:0000259" key="4">
    <source>
        <dbReference type="Pfam" id="PF05116"/>
    </source>
</evidence>
<evidence type="ECO:0000256" key="3">
    <source>
        <dbReference type="ARBA" id="ARBA00022842"/>
    </source>
</evidence>
<dbReference type="PANTHER" id="PTHR10000">
    <property type="entry name" value="PHOSPHOSERINE PHOSPHATASE"/>
    <property type="match status" value="1"/>
</dbReference>
<dbReference type="InterPro" id="IPR006379">
    <property type="entry name" value="HAD-SF_hydro_IIB"/>
</dbReference>
<gene>
    <name evidence="5" type="ORF">EY643_14300</name>
</gene>
<dbReference type="SFLD" id="SFLDS00003">
    <property type="entry name" value="Haloacid_Dehalogenase"/>
    <property type="match status" value="1"/>
</dbReference>
<dbReference type="GO" id="GO:0051479">
    <property type="term" value="P:mannosylglycerate biosynthetic process"/>
    <property type="evidence" value="ECO:0007669"/>
    <property type="project" value="InterPro"/>
</dbReference>
<evidence type="ECO:0000256" key="1">
    <source>
        <dbReference type="ARBA" id="ARBA00022723"/>
    </source>
</evidence>
<dbReference type="InterPro" id="IPR023214">
    <property type="entry name" value="HAD_sf"/>
</dbReference>
<dbReference type="InterPro" id="IPR036412">
    <property type="entry name" value="HAD-like_sf"/>
</dbReference>
<dbReference type="Gene3D" id="3.40.50.1000">
    <property type="entry name" value="HAD superfamily/HAD-like"/>
    <property type="match status" value="1"/>
</dbReference>
<dbReference type="OrthoDB" id="193379at2"/>
<keyword evidence="2 5" id="KW-0378">Hydrolase</keyword>
<accession>A0A5P9NLN6</accession>
<keyword evidence="3" id="KW-0460">Magnesium</keyword>
<dbReference type="RefSeq" id="WP_153239873.1">
    <property type="nucleotide sequence ID" value="NZ_CP036422.1"/>
</dbReference>
<dbReference type="SFLD" id="SFLDG01140">
    <property type="entry name" value="C2.B:_Phosphomannomutase_and_P"/>
    <property type="match status" value="1"/>
</dbReference>
<dbReference type="KEGG" id="halc:EY643_14300"/>
<dbReference type="Pfam" id="PF08282">
    <property type="entry name" value="Hydrolase_3"/>
    <property type="match status" value="1"/>
</dbReference>
<dbReference type="Proteomes" id="UP000326287">
    <property type="component" value="Chromosome"/>
</dbReference>
<evidence type="ECO:0000256" key="2">
    <source>
        <dbReference type="ARBA" id="ARBA00022801"/>
    </source>
</evidence>
<dbReference type="InterPro" id="IPR006380">
    <property type="entry name" value="SPP-like_dom"/>
</dbReference>
<dbReference type="SUPFAM" id="SSF56784">
    <property type="entry name" value="HAD-like"/>
    <property type="match status" value="1"/>
</dbReference>
<proteinExistence type="predicted"/>
<dbReference type="GO" id="GO:0050531">
    <property type="term" value="F:mannosyl-3-phosphoglycerate phosphatase activity"/>
    <property type="evidence" value="ECO:0007669"/>
    <property type="project" value="InterPro"/>
</dbReference>
<dbReference type="EMBL" id="CP036422">
    <property type="protein sequence ID" value="QFU76731.1"/>
    <property type="molecule type" value="Genomic_DNA"/>
</dbReference>
<reference evidence="5 6" key="1">
    <citation type="submission" date="2019-02" db="EMBL/GenBank/DDBJ databases">
        <authorList>
            <person name="Li S.-H."/>
        </authorList>
    </citation>
    <scope>NUCLEOTIDE SEQUENCE [LARGE SCALE GENOMIC DNA]</scope>
    <source>
        <strain evidence="5 6">IMCC14385</strain>
    </source>
</reference>
<evidence type="ECO:0000313" key="5">
    <source>
        <dbReference type="EMBL" id="QFU76731.1"/>
    </source>
</evidence>
<dbReference type="PANTHER" id="PTHR10000:SF8">
    <property type="entry name" value="HAD SUPERFAMILY HYDROLASE-LIKE, TYPE 3"/>
    <property type="match status" value="1"/>
</dbReference>
<dbReference type="InterPro" id="IPR006381">
    <property type="entry name" value="HAD-SF-IIB-MPGP"/>
</dbReference>
<name>A0A5P9NLN6_9GAMM</name>
<dbReference type="NCBIfam" id="TIGR01484">
    <property type="entry name" value="HAD-SF-IIB"/>
    <property type="match status" value="1"/>
</dbReference>
<dbReference type="Gene3D" id="3.30.980.20">
    <property type="entry name" value="Putative mannosyl-3-phosphoglycerate phosphatase, domain 2"/>
    <property type="match status" value="1"/>
</dbReference>
<keyword evidence="1" id="KW-0479">Metal-binding</keyword>
<dbReference type="NCBIfam" id="TIGR01486">
    <property type="entry name" value="HAD-SF-IIB-MPGP"/>
    <property type="match status" value="1"/>
</dbReference>
<dbReference type="AlphaFoldDB" id="A0A5P9NLN6"/>
<evidence type="ECO:0000313" key="6">
    <source>
        <dbReference type="Proteomes" id="UP000326287"/>
    </source>
</evidence>
<feature type="domain" description="Sucrose phosphatase-like" evidence="4">
    <location>
        <begin position="186"/>
        <end position="268"/>
    </location>
</feature>
<dbReference type="GO" id="GO:0005829">
    <property type="term" value="C:cytosol"/>
    <property type="evidence" value="ECO:0007669"/>
    <property type="project" value="TreeGrafter"/>
</dbReference>
<protein>
    <submittedName>
        <fullName evidence="5">HAD-IIB family hydrolase</fullName>
    </submittedName>
</protein>
<dbReference type="SFLD" id="SFLDG01142">
    <property type="entry name" value="C2.B.2:_Mannosyl-3-phosphoglyc"/>
    <property type="match status" value="1"/>
</dbReference>
<dbReference type="Pfam" id="PF05116">
    <property type="entry name" value="S6PP"/>
    <property type="match status" value="1"/>
</dbReference>
<dbReference type="GO" id="GO:0000287">
    <property type="term" value="F:magnesium ion binding"/>
    <property type="evidence" value="ECO:0007669"/>
    <property type="project" value="TreeGrafter"/>
</dbReference>